<name>A0ABQ9IVK1_9CUCU</name>
<organism evidence="8 9">
    <name type="scientific">Molorchus minor</name>
    <dbReference type="NCBI Taxonomy" id="1323400"/>
    <lineage>
        <taxon>Eukaryota</taxon>
        <taxon>Metazoa</taxon>
        <taxon>Ecdysozoa</taxon>
        <taxon>Arthropoda</taxon>
        <taxon>Hexapoda</taxon>
        <taxon>Insecta</taxon>
        <taxon>Pterygota</taxon>
        <taxon>Neoptera</taxon>
        <taxon>Endopterygota</taxon>
        <taxon>Coleoptera</taxon>
        <taxon>Polyphaga</taxon>
        <taxon>Cucujiformia</taxon>
        <taxon>Chrysomeloidea</taxon>
        <taxon>Cerambycidae</taxon>
        <taxon>Lamiinae</taxon>
        <taxon>Monochamini</taxon>
        <taxon>Molorchus</taxon>
    </lineage>
</organism>
<reference evidence="8" key="1">
    <citation type="journal article" date="2023" name="Insect Mol. Biol.">
        <title>Genome sequencing provides insights into the evolution of gene families encoding plant cell wall-degrading enzymes in longhorned beetles.</title>
        <authorList>
            <person name="Shin N.R."/>
            <person name="Okamura Y."/>
            <person name="Kirsch R."/>
            <person name="Pauchet Y."/>
        </authorList>
    </citation>
    <scope>NUCLEOTIDE SEQUENCE</scope>
    <source>
        <strain evidence="8">MMC_N1</strain>
    </source>
</reference>
<keyword evidence="6" id="KW-1015">Disulfide bond</keyword>
<evidence type="ECO:0000256" key="6">
    <source>
        <dbReference type="ARBA" id="ARBA00023157"/>
    </source>
</evidence>
<dbReference type="CDD" id="cd07061">
    <property type="entry name" value="HP_HAP_like"/>
    <property type="match status" value="1"/>
</dbReference>
<dbReference type="InterPro" id="IPR000560">
    <property type="entry name" value="His_Pase_clade-2"/>
</dbReference>
<keyword evidence="7" id="KW-0325">Glycoprotein</keyword>
<comment type="catalytic activity">
    <reaction evidence="1">
        <text>a phosphate monoester + H2O = an alcohol + phosphate</text>
        <dbReference type="Rhea" id="RHEA:15017"/>
        <dbReference type="ChEBI" id="CHEBI:15377"/>
        <dbReference type="ChEBI" id="CHEBI:30879"/>
        <dbReference type="ChEBI" id="CHEBI:43474"/>
        <dbReference type="ChEBI" id="CHEBI:67140"/>
        <dbReference type="EC" id="3.1.3.2"/>
    </reaction>
</comment>
<dbReference type="Pfam" id="PF00328">
    <property type="entry name" value="His_Phos_2"/>
    <property type="match status" value="1"/>
</dbReference>
<keyword evidence="9" id="KW-1185">Reference proteome</keyword>
<dbReference type="SUPFAM" id="SSF53254">
    <property type="entry name" value="Phosphoglycerate mutase-like"/>
    <property type="match status" value="1"/>
</dbReference>
<dbReference type="Proteomes" id="UP001162164">
    <property type="component" value="Unassembled WGS sequence"/>
</dbReference>
<evidence type="ECO:0000256" key="2">
    <source>
        <dbReference type="ARBA" id="ARBA00005375"/>
    </source>
</evidence>
<dbReference type="InterPro" id="IPR050645">
    <property type="entry name" value="Histidine_acid_phosphatase"/>
</dbReference>
<protein>
    <recommendedName>
        <fullName evidence="3">acid phosphatase</fullName>
        <ecNumber evidence="3">3.1.3.2</ecNumber>
    </recommendedName>
</protein>
<evidence type="ECO:0000256" key="7">
    <source>
        <dbReference type="ARBA" id="ARBA00023180"/>
    </source>
</evidence>
<proteinExistence type="inferred from homology"/>
<evidence type="ECO:0000313" key="9">
    <source>
        <dbReference type="Proteomes" id="UP001162164"/>
    </source>
</evidence>
<keyword evidence="5" id="KW-0378">Hydrolase</keyword>
<dbReference type="PANTHER" id="PTHR11567">
    <property type="entry name" value="ACID PHOSPHATASE-RELATED"/>
    <property type="match status" value="1"/>
</dbReference>
<dbReference type="EMBL" id="JAPWTJ010002383">
    <property type="protein sequence ID" value="KAJ8966360.1"/>
    <property type="molecule type" value="Genomic_DNA"/>
</dbReference>
<sequence length="375" mass="43714">MSPWSYFKSAIVFQLVLFRHGERTGINSGTYPKDPHGNETYYPYGPGQVTKHLGRDTEFLWGELYHPDILEAWSSNTDRTKVSLMLVLAGLFPPVADEIWDDQLIWQPIPFNQLARKEDKIFFSIASCPKYNIEYENYIQTDNMIQIFEKHKKLFQLLSEETGWNVTSFRQVFHLYIGLKVKEEWGLTLPEWTKQVYPQPIQYLAEQEYLISTNTTNLRRIISGYLLKKIITDSISKLNNPDSTNNKKLYLYSGHEFNLAALLATLEIFNDPHVPPYGSYITIEIHKINGIDGVKESAQRAKIRKLYLCRLPCRLPHTRIFYQNYTSEEPHLLSLPECEEFCEFGKFVALVEKYFPGNDTCETVKECNDNSILHK</sequence>
<accession>A0ABQ9IVK1</accession>
<comment type="similarity">
    <text evidence="2">Belongs to the histidine acid phosphatase family.</text>
</comment>
<dbReference type="EC" id="3.1.3.2" evidence="3"/>
<evidence type="ECO:0000313" key="8">
    <source>
        <dbReference type="EMBL" id="KAJ8966360.1"/>
    </source>
</evidence>
<dbReference type="PANTHER" id="PTHR11567:SF211">
    <property type="entry name" value="PROSTATIC ACID PHOSPHATASE"/>
    <property type="match status" value="1"/>
</dbReference>
<dbReference type="InterPro" id="IPR029033">
    <property type="entry name" value="His_PPase_superfam"/>
</dbReference>
<comment type="caution">
    <text evidence="8">The sequence shown here is derived from an EMBL/GenBank/DDBJ whole genome shotgun (WGS) entry which is preliminary data.</text>
</comment>
<dbReference type="Gene3D" id="3.40.50.1240">
    <property type="entry name" value="Phosphoglycerate mutase-like"/>
    <property type="match status" value="1"/>
</dbReference>
<evidence type="ECO:0000256" key="4">
    <source>
        <dbReference type="ARBA" id="ARBA00022729"/>
    </source>
</evidence>
<gene>
    <name evidence="8" type="ORF">NQ317_011935</name>
</gene>
<evidence type="ECO:0000256" key="3">
    <source>
        <dbReference type="ARBA" id="ARBA00012646"/>
    </source>
</evidence>
<evidence type="ECO:0000256" key="5">
    <source>
        <dbReference type="ARBA" id="ARBA00022801"/>
    </source>
</evidence>
<evidence type="ECO:0000256" key="1">
    <source>
        <dbReference type="ARBA" id="ARBA00000032"/>
    </source>
</evidence>
<keyword evidence="4" id="KW-0732">Signal</keyword>